<evidence type="ECO:0000313" key="13">
    <source>
        <dbReference type="EMBL" id="KXZ57227.1"/>
    </source>
</evidence>
<dbReference type="GO" id="GO:0046872">
    <property type="term" value="F:metal ion binding"/>
    <property type="evidence" value="ECO:0007669"/>
    <property type="project" value="UniProtKB-KW"/>
</dbReference>
<dbReference type="GO" id="GO:0042542">
    <property type="term" value="P:response to hydrogen peroxide"/>
    <property type="evidence" value="ECO:0007669"/>
    <property type="project" value="TreeGrafter"/>
</dbReference>
<evidence type="ECO:0000259" key="12">
    <source>
        <dbReference type="SMART" id="SM01060"/>
    </source>
</evidence>
<evidence type="ECO:0000256" key="5">
    <source>
        <dbReference type="ARBA" id="ARBA00023002"/>
    </source>
</evidence>
<feature type="binding site" description="axial binding residue" evidence="9">
    <location>
        <position position="344"/>
    </location>
    <ligand>
        <name>heme</name>
        <dbReference type="ChEBI" id="CHEBI:30413"/>
    </ligand>
    <ligandPart>
        <name>Fe</name>
        <dbReference type="ChEBI" id="CHEBI:18248"/>
    </ligandPart>
</feature>
<dbReference type="PANTHER" id="PTHR11465">
    <property type="entry name" value="CATALASE"/>
    <property type="match status" value="1"/>
</dbReference>
<dbReference type="PROSITE" id="PS00438">
    <property type="entry name" value="CATALASE_2"/>
    <property type="match status" value="1"/>
</dbReference>
<evidence type="ECO:0000256" key="10">
    <source>
        <dbReference type="RuleBase" id="RU000498"/>
    </source>
</evidence>
<organism evidence="13 14">
    <name type="scientific">Brevibacterium ravenspurgense</name>
    <dbReference type="NCBI Taxonomy" id="479117"/>
    <lineage>
        <taxon>Bacteria</taxon>
        <taxon>Bacillati</taxon>
        <taxon>Actinomycetota</taxon>
        <taxon>Actinomycetes</taxon>
        <taxon>Micrococcales</taxon>
        <taxon>Brevibacteriaceae</taxon>
        <taxon>Brevibacterium</taxon>
    </lineage>
</organism>
<keyword evidence="6 9" id="KW-0408">Iron</keyword>
<comment type="caution">
    <text evidence="13">The sequence shown here is derived from an EMBL/GenBank/DDBJ whole genome shotgun (WGS) entry which is preliminary data.</text>
</comment>
<dbReference type="EMBL" id="LQQC01000012">
    <property type="protein sequence ID" value="KXZ57227.1"/>
    <property type="molecule type" value="Genomic_DNA"/>
</dbReference>
<evidence type="ECO:0000313" key="14">
    <source>
        <dbReference type="Proteomes" id="UP000243589"/>
    </source>
</evidence>
<dbReference type="PATRIC" id="fig|479117.4.peg.1730"/>
<dbReference type="PIRSF" id="PIRSF038928">
    <property type="entry name" value="Catalase_clade1-3"/>
    <property type="match status" value="1"/>
</dbReference>
<dbReference type="SUPFAM" id="SSF56634">
    <property type="entry name" value="Heme-dependent catalase-like"/>
    <property type="match status" value="1"/>
</dbReference>
<evidence type="ECO:0000256" key="7">
    <source>
        <dbReference type="ARBA" id="ARBA00023324"/>
    </source>
</evidence>
<dbReference type="Pfam" id="PF06628">
    <property type="entry name" value="Catalase-rel"/>
    <property type="match status" value="1"/>
</dbReference>
<dbReference type="Gene3D" id="2.40.180.10">
    <property type="entry name" value="Catalase core domain"/>
    <property type="match status" value="1"/>
</dbReference>
<comment type="similarity">
    <text evidence="1 10">Belongs to the catalase family.</text>
</comment>
<keyword evidence="4 9" id="KW-0479">Metal-binding</keyword>
<protein>
    <recommendedName>
        <fullName evidence="10">Catalase</fullName>
        <ecNumber evidence="10">1.11.1.6</ecNumber>
    </recommendedName>
</protein>
<dbReference type="InterPro" id="IPR010582">
    <property type="entry name" value="Catalase_immune_responsive"/>
</dbReference>
<dbReference type="AlphaFoldDB" id="A0A150H533"/>
<sequence>MATNRTTDNFGIPVGSDVHSLTLGADGPTLLQDYYLVEKLAQFDRERVPERVVHAKGGGAFGTFTVTGDVSKYTKAKVFQPGAETEMLARFSTVAGEQGSPDTWRDPRGFALKFYTEEGNLDIVGNNTPIFFIRDAIQFPDFIHSQKRNSQSGLRDHNMQWDFWVNEPASAHQVTYLMGDRGIPRSWREMNGYASHTFQWINEAGERFWVKYHFHSDQKQEFIDKYGHEGFAADDADEMAGIDADFHRRDLFDAIKEGNFPSWTLSVQVIPYEEGFTYGTNIFDVTKTVSHKDYPLIEVGKMELNRNPEDFFAQIEQAAFNPASLVPGTGLSPDKMLMGRLFSYPDTHRHRIGPNYAQLPVNRPKSPKHNYSRDGQMRYELYPADQPEYAPNSYDGPRADESVATDVNLVDVPQSDVVRAAQTLRENDGDFNQAGDLVRNVLDDAARDRLVHNISGHVMGVWDKELLPKVFQYWKNVDAELGARIETVVTEAKKKQEQA</sequence>
<evidence type="ECO:0000256" key="4">
    <source>
        <dbReference type="ARBA" id="ARBA00022723"/>
    </source>
</evidence>
<evidence type="ECO:0000256" key="8">
    <source>
        <dbReference type="PIRSR" id="PIRSR038928-1"/>
    </source>
</evidence>
<name>A0A150H533_9MICO</name>
<dbReference type="InterPro" id="IPR011614">
    <property type="entry name" value="Catalase_core"/>
</dbReference>
<keyword evidence="14" id="KW-1185">Reference proteome</keyword>
<keyword evidence="2 10" id="KW-0575">Peroxidase</keyword>
<gene>
    <name evidence="13" type="primary">katA_2</name>
    <name evidence="13" type="ORF">Bravens_01745</name>
</gene>
<evidence type="ECO:0000256" key="1">
    <source>
        <dbReference type="ARBA" id="ARBA00005329"/>
    </source>
</evidence>
<accession>A0A150H533</accession>
<evidence type="ECO:0000256" key="9">
    <source>
        <dbReference type="PIRSR" id="PIRSR038928-2"/>
    </source>
</evidence>
<keyword evidence="5 10" id="KW-0560">Oxidoreductase</keyword>
<dbReference type="PROSITE" id="PS00437">
    <property type="entry name" value="CATALASE_1"/>
    <property type="match status" value="1"/>
</dbReference>
<feature type="domain" description="Catalase core" evidence="12">
    <location>
        <begin position="7"/>
        <end position="398"/>
    </location>
</feature>
<dbReference type="RefSeq" id="WP_062022497.1">
    <property type="nucleotide sequence ID" value="NZ_LQQC01000012.1"/>
</dbReference>
<dbReference type="PROSITE" id="PS51402">
    <property type="entry name" value="CATALASE_3"/>
    <property type="match status" value="1"/>
</dbReference>
<dbReference type="PRINTS" id="PR00067">
    <property type="entry name" value="CATALASE"/>
</dbReference>
<feature type="active site" evidence="8">
    <location>
        <position position="54"/>
    </location>
</feature>
<dbReference type="SMART" id="SM01060">
    <property type="entry name" value="Catalase"/>
    <property type="match status" value="1"/>
</dbReference>
<comment type="cofactor">
    <cofactor evidence="9">
        <name>heme</name>
        <dbReference type="ChEBI" id="CHEBI:30413"/>
    </cofactor>
</comment>
<keyword evidence="7 10" id="KW-0376">Hydrogen peroxide</keyword>
<dbReference type="GO" id="GO:0004096">
    <property type="term" value="F:catalase activity"/>
    <property type="evidence" value="ECO:0007669"/>
    <property type="project" value="UniProtKB-EC"/>
</dbReference>
<dbReference type="GO" id="GO:0042744">
    <property type="term" value="P:hydrogen peroxide catabolic process"/>
    <property type="evidence" value="ECO:0007669"/>
    <property type="project" value="UniProtKB-KW"/>
</dbReference>
<evidence type="ECO:0000256" key="6">
    <source>
        <dbReference type="ARBA" id="ARBA00023004"/>
    </source>
</evidence>
<dbReference type="InterPro" id="IPR002226">
    <property type="entry name" value="Catalase_haem_BS"/>
</dbReference>
<dbReference type="FunFam" id="2.40.180.10:FF:000001">
    <property type="entry name" value="Catalase"/>
    <property type="match status" value="1"/>
</dbReference>
<evidence type="ECO:0000256" key="3">
    <source>
        <dbReference type="ARBA" id="ARBA00022617"/>
    </source>
</evidence>
<evidence type="ECO:0000256" key="2">
    <source>
        <dbReference type="ARBA" id="ARBA00022559"/>
    </source>
</evidence>
<dbReference type="PANTHER" id="PTHR11465:SF9">
    <property type="entry name" value="CATALASE"/>
    <property type="match status" value="1"/>
</dbReference>
<dbReference type="Proteomes" id="UP000243589">
    <property type="component" value="Unassembled WGS sequence"/>
</dbReference>
<proteinExistence type="inferred from homology"/>
<dbReference type="InterPro" id="IPR024708">
    <property type="entry name" value="Catalase_AS"/>
</dbReference>
<dbReference type="GO" id="GO:0005737">
    <property type="term" value="C:cytoplasm"/>
    <property type="evidence" value="ECO:0007669"/>
    <property type="project" value="TreeGrafter"/>
</dbReference>
<dbReference type="InterPro" id="IPR020835">
    <property type="entry name" value="Catalase_sf"/>
</dbReference>
<reference evidence="13 14" key="1">
    <citation type="submission" date="2016-01" db="EMBL/GenBank/DDBJ databases">
        <title>Use of Whole Genome Sequencing to ascertain that Brevibacterium massiliense (Roux, Raoult 2009) is a later heterotypic synonym of Brevibacterium ravenspurgense (Mages 2008).</title>
        <authorList>
            <person name="Bernier A.-M."/>
            <person name="Burdz T."/>
            <person name="Huynh C."/>
            <person name="Pachecho A.L."/>
            <person name="Wiebe D."/>
            <person name="Bonner C."/>
            <person name="Bernard K."/>
        </authorList>
    </citation>
    <scope>NUCLEOTIDE SEQUENCE [LARGE SCALE GENOMIC DNA]</scope>
    <source>
        <strain evidence="13 14">CCUG56047</strain>
    </source>
</reference>
<evidence type="ECO:0000256" key="11">
    <source>
        <dbReference type="SAM" id="MobiDB-lite"/>
    </source>
</evidence>
<dbReference type="InterPro" id="IPR018028">
    <property type="entry name" value="Catalase"/>
</dbReference>
<dbReference type="Pfam" id="PF00199">
    <property type="entry name" value="Catalase"/>
    <property type="match status" value="1"/>
</dbReference>
<feature type="region of interest" description="Disordered" evidence="11">
    <location>
        <begin position="354"/>
        <end position="373"/>
    </location>
</feature>
<keyword evidence="3 9" id="KW-0349">Heme</keyword>
<feature type="active site" evidence="8">
    <location>
        <position position="126"/>
    </location>
</feature>
<dbReference type="GO" id="GO:0020037">
    <property type="term" value="F:heme binding"/>
    <property type="evidence" value="ECO:0007669"/>
    <property type="project" value="InterPro"/>
</dbReference>
<comment type="catalytic activity">
    <reaction evidence="10">
        <text>2 H2O2 = O2 + 2 H2O</text>
        <dbReference type="Rhea" id="RHEA:20309"/>
        <dbReference type="ChEBI" id="CHEBI:15377"/>
        <dbReference type="ChEBI" id="CHEBI:15379"/>
        <dbReference type="ChEBI" id="CHEBI:16240"/>
        <dbReference type="EC" id="1.11.1.6"/>
    </reaction>
</comment>
<dbReference type="EC" id="1.11.1.6" evidence="10"/>
<dbReference type="InterPro" id="IPR024711">
    <property type="entry name" value="Catalase_clade1/3"/>
</dbReference>